<keyword evidence="2" id="KW-0521">NADP</keyword>
<accession>A0AAN7CR46</accession>
<evidence type="ECO:0000313" key="5">
    <source>
        <dbReference type="EMBL" id="KAK4245877.1"/>
    </source>
</evidence>
<evidence type="ECO:0000256" key="3">
    <source>
        <dbReference type="ARBA" id="ARBA00023002"/>
    </source>
</evidence>
<organism evidence="5 6">
    <name type="scientific">Corynascus novoguineensis</name>
    <dbReference type="NCBI Taxonomy" id="1126955"/>
    <lineage>
        <taxon>Eukaryota</taxon>
        <taxon>Fungi</taxon>
        <taxon>Dikarya</taxon>
        <taxon>Ascomycota</taxon>
        <taxon>Pezizomycotina</taxon>
        <taxon>Sordariomycetes</taxon>
        <taxon>Sordariomycetidae</taxon>
        <taxon>Sordariales</taxon>
        <taxon>Chaetomiaceae</taxon>
        <taxon>Corynascus</taxon>
    </lineage>
</organism>
<reference evidence="5" key="2">
    <citation type="submission" date="2023-05" db="EMBL/GenBank/DDBJ databases">
        <authorList>
            <consortium name="Lawrence Berkeley National Laboratory"/>
            <person name="Steindorff A."/>
            <person name="Hensen N."/>
            <person name="Bonometti L."/>
            <person name="Westerberg I."/>
            <person name="Brannstrom I.O."/>
            <person name="Guillou S."/>
            <person name="Cros-Aarteil S."/>
            <person name="Calhoun S."/>
            <person name="Haridas S."/>
            <person name="Kuo A."/>
            <person name="Mondo S."/>
            <person name="Pangilinan J."/>
            <person name="Riley R."/>
            <person name="Labutti K."/>
            <person name="Andreopoulos B."/>
            <person name="Lipzen A."/>
            <person name="Chen C."/>
            <person name="Yanf M."/>
            <person name="Daum C."/>
            <person name="Ng V."/>
            <person name="Clum A."/>
            <person name="Ohm R."/>
            <person name="Martin F."/>
            <person name="Silar P."/>
            <person name="Natvig D."/>
            <person name="Lalanne C."/>
            <person name="Gautier V."/>
            <person name="Ament-Velasquez S.L."/>
            <person name="Kruys A."/>
            <person name="Hutchinson M.I."/>
            <person name="Powell A.J."/>
            <person name="Barry K."/>
            <person name="Miller A.N."/>
            <person name="Grigoriev I.V."/>
            <person name="Debuchy R."/>
            <person name="Gladieux P."/>
            <person name="Thoren M.H."/>
            <person name="Johannesson H."/>
        </authorList>
    </citation>
    <scope>NUCLEOTIDE SEQUENCE</scope>
    <source>
        <strain evidence="5">CBS 359.72</strain>
    </source>
</reference>
<evidence type="ECO:0000259" key="4">
    <source>
        <dbReference type="Pfam" id="PF05368"/>
    </source>
</evidence>
<dbReference type="GO" id="GO:0016491">
    <property type="term" value="F:oxidoreductase activity"/>
    <property type="evidence" value="ECO:0007669"/>
    <property type="project" value="UniProtKB-KW"/>
</dbReference>
<dbReference type="InterPro" id="IPR051609">
    <property type="entry name" value="NmrA/Isoflavone_reductase-like"/>
</dbReference>
<protein>
    <recommendedName>
        <fullName evidence="4">NmrA-like domain-containing protein</fullName>
    </recommendedName>
</protein>
<evidence type="ECO:0000256" key="2">
    <source>
        <dbReference type="ARBA" id="ARBA00022857"/>
    </source>
</evidence>
<dbReference type="PANTHER" id="PTHR47706">
    <property type="entry name" value="NMRA-LIKE FAMILY PROTEIN"/>
    <property type="match status" value="1"/>
</dbReference>
<dbReference type="SUPFAM" id="SSF51735">
    <property type="entry name" value="NAD(P)-binding Rossmann-fold domains"/>
    <property type="match status" value="1"/>
</dbReference>
<dbReference type="InterPro" id="IPR008030">
    <property type="entry name" value="NmrA-like"/>
</dbReference>
<evidence type="ECO:0000256" key="1">
    <source>
        <dbReference type="ARBA" id="ARBA00005725"/>
    </source>
</evidence>
<keyword evidence="6" id="KW-1185">Reference proteome</keyword>
<comment type="caution">
    <text evidence="5">The sequence shown here is derived from an EMBL/GenBank/DDBJ whole genome shotgun (WGS) entry which is preliminary data.</text>
</comment>
<dbReference type="Proteomes" id="UP001303647">
    <property type="component" value="Unassembled WGS sequence"/>
</dbReference>
<evidence type="ECO:0000313" key="6">
    <source>
        <dbReference type="Proteomes" id="UP001303647"/>
    </source>
</evidence>
<dbReference type="PANTHER" id="PTHR47706:SF4">
    <property type="entry name" value="NMRA-LIKE DOMAIN-CONTAINING PROTEIN"/>
    <property type="match status" value="1"/>
</dbReference>
<sequence>MVKIAIVGPGQLACAIIDGLVATGKHEIVVLSRRAAPENVQKGTTWVKVDYTDKQSLVQALDGVHTVLSFVLVMTEDDAFAQKNLIDAAIEAGVKRIAPSEWAVANFKHLTWYNAKLAIRDYLREKNKEGKVIEYTFFQPGWFMNYLGGAHQTSKHFKTAVLLVNHDKGRIGIAGDPSSLVTYTAIHDIVNIVVKAIDYEGEWPEVGGINGHTLSVADEVAIGERVRGKKYQVEKISIDDAKAGKIDDSWLPDLDWPGLAHVPESQRLAFARIFLSGLLLNLAEGGATVSDEWNRIFPDYKFTKVDEFLTGVYTEKV</sequence>
<dbReference type="Pfam" id="PF05368">
    <property type="entry name" value="NmrA"/>
    <property type="match status" value="1"/>
</dbReference>
<dbReference type="Gene3D" id="3.90.25.10">
    <property type="entry name" value="UDP-galactose 4-epimerase, domain 1"/>
    <property type="match status" value="1"/>
</dbReference>
<comment type="similarity">
    <text evidence="1">Belongs to the NmrA-type oxidoreductase family. Isoflavone reductase subfamily.</text>
</comment>
<feature type="domain" description="NmrA-like" evidence="4">
    <location>
        <begin position="3"/>
        <end position="308"/>
    </location>
</feature>
<dbReference type="EMBL" id="MU857688">
    <property type="protein sequence ID" value="KAK4245877.1"/>
    <property type="molecule type" value="Genomic_DNA"/>
</dbReference>
<gene>
    <name evidence="5" type="ORF">C7999DRAFT_42631</name>
</gene>
<dbReference type="Gene3D" id="3.40.50.720">
    <property type="entry name" value="NAD(P)-binding Rossmann-like Domain"/>
    <property type="match status" value="1"/>
</dbReference>
<dbReference type="AlphaFoldDB" id="A0AAN7CR46"/>
<proteinExistence type="inferred from homology"/>
<reference evidence="5" key="1">
    <citation type="journal article" date="2023" name="Mol. Phylogenet. Evol.">
        <title>Genome-scale phylogeny and comparative genomics of the fungal order Sordariales.</title>
        <authorList>
            <person name="Hensen N."/>
            <person name="Bonometti L."/>
            <person name="Westerberg I."/>
            <person name="Brannstrom I.O."/>
            <person name="Guillou S."/>
            <person name="Cros-Aarteil S."/>
            <person name="Calhoun S."/>
            <person name="Haridas S."/>
            <person name="Kuo A."/>
            <person name="Mondo S."/>
            <person name="Pangilinan J."/>
            <person name="Riley R."/>
            <person name="LaButti K."/>
            <person name="Andreopoulos B."/>
            <person name="Lipzen A."/>
            <person name="Chen C."/>
            <person name="Yan M."/>
            <person name="Daum C."/>
            <person name="Ng V."/>
            <person name="Clum A."/>
            <person name="Steindorff A."/>
            <person name="Ohm R.A."/>
            <person name="Martin F."/>
            <person name="Silar P."/>
            <person name="Natvig D.O."/>
            <person name="Lalanne C."/>
            <person name="Gautier V."/>
            <person name="Ament-Velasquez S.L."/>
            <person name="Kruys A."/>
            <person name="Hutchinson M.I."/>
            <person name="Powell A.J."/>
            <person name="Barry K."/>
            <person name="Miller A.N."/>
            <person name="Grigoriev I.V."/>
            <person name="Debuchy R."/>
            <person name="Gladieux P."/>
            <person name="Hiltunen Thoren M."/>
            <person name="Johannesson H."/>
        </authorList>
    </citation>
    <scope>NUCLEOTIDE SEQUENCE</scope>
    <source>
        <strain evidence="5">CBS 359.72</strain>
    </source>
</reference>
<dbReference type="InterPro" id="IPR036291">
    <property type="entry name" value="NAD(P)-bd_dom_sf"/>
</dbReference>
<keyword evidence="3" id="KW-0560">Oxidoreductase</keyword>
<name>A0AAN7CR46_9PEZI</name>